<sequence length="125" mass="14368">MAKSLLPDDLWALIQPLLPAHRPSPKGGRPRIDDRAALTGILFVLKTGLPWEYLPRELGCGSGMSCWRRLHAWQQAGSWQRIHDAMLQHLREYDQIQWERASVDSASVPSPPRRTAYRPQSHRPR</sequence>
<evidence type="ECO:0000259" key="2">
    <source>
        <dbReference type="Pfam" id="PF13340"/>
    </source>
</evidence>
<dbReference type="InterPro" id="IPR025161">
    <property type="entry name" value="IS402-like_dom"/>
</dbReference>
<proteinExistence type="predicted"/>
<feature type="domain" description="Insertion element IS402-like" evidence="2">
    <location>
        <begin position="6"/>
        <end position="83"/>
    </location>
</feature>
<dbReference type="PANTHER" id="PTHR46637">
    <property type="entry name" value="TIS1421-TRANSPOSASE PROTEIN A"/>
    <property type="match status" value="1"/>
</dbReference>
<dbReference type="Pfam" id="PF13340">
    <property type="entry name" value="DUF4096"/>
    <property type="match status" value="1"/>
</dbReference>
<gene>
    <name evidence="3" type="ORF">CNX70_15445</name>
</gene>
<accession>A0A290WWU7</accession>
<dbReference type="InterPro" id="IPR052909">
    <property type="entry name" value="Transposase_6_like"/>
</dbReference>
<dbReference type="Proteomes" id="UP000218437">
    <property type="component" value="Chromosome"/>
</dbReference>
<reference evidence="3 4" key="1">
    <citation type="submission" date="2017-09" db="EMBL/GenBank/DDBJ databases">
        <title>Complete genome sequence of Janthinobacterium svalbardensis PAMC 27463.</title>
        <authorList>
            <person name="Cho Y.-J."/>
            <person name="Cho A."/>
            <person name="Kim O.-S."/>
            <person name="Lee J.-I."/>
        </authorList>
    </citation>
    <scope>NUCLEOTIDE SEQUENCE [LARGE SCALE GENOMIC DNA]</scope>
    <source>
        <strain evidence="3 4">PAMC 27463</strain>
    </source>
</reference>
<organism evidence="3 4">
    <name type="scientific">Janthinobacterium svalbardensis</name>
    <dbReference type="NCBI Taxonomy" id="368607"/>
    <lineage>
        <taxon>Bacteria</taxon>
        <taxon>Pseudomonadati</taxon>
        <taxon>Pseudomonadota</taxon>
        <taxon>Betaproteobacteria</taxon>
        <taxon>Burkholderiales</taxon>
        <taxon>Oxalobacteraceae</taxon>
        <taxon>Janthinobacterium</taxon>
    </lineage>
</organism>
<protein>
    <recommendedName>
        <fullName evidence="2">Insertion element IS402-like domain-containing protein</fullName>
    </recommendedName>
</protein>
<evidence type="ECO:0000313" key="3">
    <source>
        <dbReference type="EMBL" id="ATD61395.1"/>
    </source>
</evidence>
<dbReference type="AlphaFoldDB" id="A0A290WWU7"/>
<dbReference type="KEGG" id="jsv:CNX70_15445"/>
<evidence type="ECO:0000256" key="1">
    <source>
        <dbReference type="SAM" id="MobiDB-lite"/>
    </source>
</evidence>
<feature type="region of interest" description="Disordered" evidence="1">
    <location>
        <begin position="102"/>
        <end position="125"/>
    </location>
</feature>
<evidence type="ECO:0000313" key="4">
    <source>
        <dbReference type="Proteomes" id="UP000218437"/>
    </source>
</evidence>
<dbReference type="EMBL" id="CP023422">
    <property type="protein sequence ID" value="ATD61395.1"/>
    <property type="molecule type" value="Genomic_DNA"/>
</dbReference>
<keyword evidence="4" id="KW-1185">Reference proteome</keyword>
<dbReference type="PANTHER" id="PTHR46637:SF1">
    <property type="entry name" value="BLL5188 PROTEIN"/>
    <property type="match status" value="1"/>
</dbReference>
<name>A0A290WWU7_9BURK</name>